<gene>
    <name evidence="2" type="ORF">PGQ11_012004</name>
</gene>
<keyword evidence="3" id="KW-1185">Reference proteome</keyword>
<accession>A0ABR2I1P1</accession>
<evidence type="ECO:0000256" key="1">
    <source>
        <dbReference type="SAM" id="SignalP"/>
    </source>
</evidence>
<sequence length="218" mass="24241">MRFQTTLLVAIAGLLSIASAEPSVETREHHRDFSVVRSINEARVAEPSWSAAAKEERDVFANILARNPVIPSGKNDKEQHVWTRLDSRPSTYDDRGGAKHDGLNQLMHDTGGRHVDLVIGNPHDGFHEYGLQFLNGDWQGKPNGDGAHVDVYTGAYVEVKDKSGKVVETLTWEGHIGGRVPRLENLAKSLIKGKTYNHQSFNCKTFADEMKSKLNLTK</sequence>
<feature type="chain" id="PRO_5046854130" evidence="1">
    <location>
        <begin position="21"/>
        <end position="218"/>
    </location>
</feature>
<organism evidence="2 3">
    <name type="scientific">Apiospora arundinis</name>
    <dbReference type="NCBI Taxonomy" id="335852"/>
    <lineage>
        <taxon>Eukaryota</taxon>
        <taxon>Fungi</taxon>
        <taxon>Dikarya</taxon>
        <taxon>Ascomycota</taxon>
        <taxon>Pezizomycotina</taxon>
        <taxon>Sordariomycetes</taxon>
        <taxon>Xylariomycetidae</taxon>
        <taxon>Amphisphaeriales</taxon>
        <taxon>Apiosporaceae</taxon>
        <taxon>Apiospora</taxon>
    </lineage>
</organism>
<reference evidence="2 3" key="1">
    <citation type="journal article" date="2024" name="IMA Fungus">
        <title>Apiospora arundinis, a panoply of carbohydrate-active enzymes and secondary metabolites.</title>
        <authorList>
            <person name="Sorensen T."/>
            <person name="Petersen C."/>
            <person name="Muurmann A.T."/>
            <person name="Christiansen J.V."/>
            <person name="Brundto M.L."/>
            <person name="Overgaard C.K."/>
            <person name="Boysen A.T."/>
            <person name="Wollenberg R.D."/>
            <person name="Larsen T.O."/>
            <person name="Sorensen J.L."/>
            <person name="Nielsen K.L."/>
            <person name="Sondergaard T.E."/>
        </authorList>
    </citation>
    <scope>NUCLEOTIDE SEQUENCE [LARGE SCALE GENOMIC DNA]</scope>
    <source>
        <strain evidence="2 3">AAU 773</strain>
    </source>
</reference>
<evidence type="ECO:0000313" key="2">
    <source>
        <dbReference type="EMBL" id="KAK8856092.1"/>
    </source>
</evidence>
<proteinExistence type="predicted"/>
<name>A0ABR2I1P1_9PEZI</name>
<protein>
    <submittedName>
        <fullName evidence="2">Uncharacterized protein</fullName>
    </submittedName>
</protein>
<dbReference type="EMBL" id="JAPCWZ010000007">
    <property type="protein sequence ID" value="KAK8856092.1"/>
    <property type="molecule type" value="Genomic_DNA"/>
</dbReference>
<comment type="caution">
    <text evidence="2">The sequence shown here is derived from an EMBL/GenBank/DDBJ whole genome shotgun (WGS) entry which is preliminary data.</text>
</comment>
<feature type="signal peptide" evidence="1">
    <location>
        <begin position="1"/>
        <end position="20"/>
    </location>
</feature>
<keyword evidence="1" id="KW-0732">Signal</keyword>
<dbReference type="Proteomes" id="UP001390339">
    <property type="component" value="Unassembled WGS sequence"/>
</dbReference>
<evidence type="ECO:0000313" key="3">
    <source>
        <dbReference type="Proteomes" id="UP001390339"/>
    </source>
</evidence>